<dbReference type="SMART" id="SM00346">
    <property type="entry name" value="HTH_ICLR"/>
    <property type="match status" value="1"/>
</dbReference>
<evidence type="ECO:0000256" key="3">
    <source>
        <dbReference type="ARBA" id="ARBA00023163"/>
    </source>
</evidence>
<dbReference type="InterPro" id="IPR050707">
    <property type="entry name" value="HTH_MetabolicPath_Reg"/>
</dbReference>
<keyword evidence="3" id="KW-0804">Transcription</keyword>
<evidence type="ECO:0000313" key="7">
    <source>
        <dbReference type="Proteomes" id="UP001217325"/>
    </source>
</evidence>
<feature type="domain" description="HTH iclR-type" evidence="4">
    <location>
        <begin position="13"/>
        <end position="72"/>
    </location>
</feature>
<evidence type="ECO:0000256" key="2">
    <source>
        <dbReference type="ARBA" id="ARBA00023125"/>
    </source>
</evidence>
<dbReference type="InterPro" id="IPR014757">
    <property type="entry name" value="Tscrpt_reg_IclR_C"/>
</dbReference>
<dbReference type="GO" id="GO:0003700">
    <property type="term" value="F:DNA-binding transcription factor activity"/>
    <property type="evidence" value="ECO:0007669"/>
    <property type="project" value="TreeGrafter"/>
</dbReference>
<evidence type="ECO:0000313" key="6">
    <source>
        <dbReference type="EMBL" id="MDE8648236.1"/>
    </source>
</evidence>
<comment type="caution">
    <text evidence="6">The sequence shown here is derived from an EMBL/GenBank/DDBJ whole genome shotgun (WGS) entry which is preliminary data.</text>
</comment>
<name>A0AAW6LQ06_RHOSG</name>
<keyword evidence="1" id="KW-0805">Transcription regulation</keyword>
<organism evidence="6 7">
    <name type="scientific">Rhodococcus qingshengii</name>
    <dbReference type="NCBI Taxonomy" id="334542"/>
    <lineage>
        <taxon>Bacteria</taxon>
        <taxon>Bacillati</taxon>
        <taxon>Actinomycetota</taxon>
        <taxon>Actinomycetes</taxon>
        <taxon>Mycobacteriales</taxon>
        <taxon>Nocardiaceae</taxon>
        <taxon>Rhodococcus</taxon>
        <taxon>Rhodococcus erythropolis group</taxon>
    </lineage>
</organism>
<accession>A0AAW6LQ06</accession>
<dbReference type="Gene3D" id="3.30.450.40">
    <property type="match status" value="2"/>
</dbReference>
<dbReference type="PANTHER" id="PTHR30136:SF24">
    <property type="entry name" value="HTH-TYPE TRANSCRIPTIONAL REPRESSOR ALLR"/>
    <property type="match status" value="1"/>
</dbReference>
<dbReference type="Pfam" id="PF01614">
    <property type="entry name" value="IclR_C"/>
    <property type="match status" value="2"/>
</dbReference>
<protein>
    <submittedName>
        <fullName evidence="6">IclR family transcriptional regulator</fullName>
    </submittedName>
</protein>
<dbReference type="EMBL" id="JARDXE010000017">
    <property type="protein sequence ID" value="MDE8648236.1"/>
    <property type="molecule type" value="Genomic_DNA"/>
</dbReference>
<dbReference type="SUPFAM" id="SSF55781">
    <property type="entry name" value="GAF domain-like"/>
    <property type="match status" value="1"/>
</dbReference>
<gene>
    <name evidence="6" type="ORF">PXH69_25040</name>
</gene>
<dbReference type="PANTHER" id="PTHR30136">
    <property type="entry name" value="HELIX-TURN-HELIX TRANSCRIPTIONAL REGULATOR, ICLR FAMILY"/>
    <property type="match status" value="1"/>
</dbReference>
<dbReference type="SUPFAM" id="SSF46785">
    <property type="entry name" value="Winged helix' DNA-binding domain"/>
    <property type="match status" value="1"/>
</dbReference>
<dbReference type="GO" id="GO:0003677">
    <property type="term" value="F:DNA binding"/>
    <property type="evidence" value="ECO:0007669"/>
    <property type="project" value="UniProtKB-KW"/>
</dbReference>
<keyword evidence="2" id="KW-0238">DNA-binding</keyword>
<evidence type="ECO:0000256" key="1">
    <source>
        <dbReference type="ARBA" id="ARBA00023015"/>
    </source>
</evidence>
<evidence type="ECO:0000259" key="5">
    <source>
        <dbReference type="PROSITE" id="PS51078"/>
    </source>
</evidence>
<dbReference type="InterPro" id="IPR036388">
    <property type="entry name" value="WH-like_DNA-bd_sf"/>
</dbReference>
<dbReference type="AlphaFoldDB" id="A0AAW6LQ06"/>
<dbReference type="PROSITE" id="PS51078">
    <property type="entry name" value="ICLR_ED"/>
    <property type="match status" value="1"/>
</dbReference>
<dbReference type="Gene3D" id="1.10.10.10">
    <property type="entry name" value="Winged helix-like DNA-binding domain superfamily/Winged helix DNA-binding domain"/>
    <property type="match status" value="1"/>
</dbReference>
<dbReference type="GO" id="GO:0045892">
    <property type="term" value="P:negative regulation of DNA-templated transcription"/>
    <property type="evidence" value="ECO:0007669"/>
    <property type="project" value="TreeGrafter"/>
</dbReference>
<dbReference type="RefSeq" id="WP_070159571.1">
    <property type="nucleotide sequence ID" value="NZ_JARDXE010000017.1"/>
</dbReference>
<dbReference type="InterPro" id="IPR036390">
    <property type="entry name" value="WH_DNA-bd_sf"/>
</dbReference>
<dbReference type="Proteomes" id="UP001217325">
    <property type="component" value="Unassembled WGS sequence"/>
</dbReference>
<proteinExistence type="predicted"/>
<reference evidence="6" key="1">
    <citation type="submission" date="2023-02" db="EMBL/GenBank/DDBJ databases">
        <title>A novel hydrolase synthesized by Rhodococcus erythropolis HQ is responsible for the detoxification of Zearalenone.</title>
        <authorList>
            <person name="Hu J."/>
            <person name="Xu J."/>
        </authorList>
    </citation>
    <scope>NUCLEOTIDE SEQUENCE</scope>
    <source>
        <strain evidence="6">HQ</strain>
    </source>
</reference>
<dbReference type="Pfam" id="PF09339">
    <property type="entry name" value="HTH_IclR"/>
    <property type="match status" value="1"/>
</dbReference>
<sequence>MQAFALADATTPVGVLDRLASIMDAFEVSGQLTLRQVSRITGLPRSSAHRMLEQLVAKKWLRRDGSDYTLGIRLMELGSLAIHQDRLHSVALPFLRELHRVTGLVVQFGVLDASDVVYLDKIGGMLAGIVPTRVGERSSADRSALGRALLAFGGFPVGAEAPMSLRQELSRIRDSGVAYGAGSLSPGLNCVAAPVGPQGHAIAGVSVSGPSAMLKLDYRSTVPVRLVASSIWRVVGQSATRFDIQRSMRELRALPSAGAQAFAFENVNDRNLCPALPARIASNGDGGETRLA</sequence>
<evidence type="ECO:0000259" key="4">
    <source>
        <dbReference type="PROSITE" id="PS51077"/>
    </source>
</evidence>
<dbReference type="InterPro" id="IPR005471">
    <property type="entry name" value="Tscrpt_reg_IclR_N"/>
</dbReference>
<feature type="domain" description="IclR-ED" evidence="5">
    <location>
        <begin position="73"/>
        <end position="237"/>
    </location>
</feature>
<dbReference type="PROSITE" id="PS51077">
    <property type="entry name" value="HTH_ICLR"/>
    <property type="match status" value="1"/>
</dbReference>
<dbReference type="InterPro" id="IPR029016">
    <property type="entry name" value="GAF-like_dom_sf"/>
</dbReference>